<feature type="transmembrane region" description="Helical" evidence="1">
    <location>
        <begin position="108"/>
        <end position="128"/>
    </location>
</feature>
<dbReference type="EMBL" id="JACCEL010000001">
    <property type="protein sequence ID" value="MBG9977301.1"/>
    <property type="molecule type" value="Genomic_DNA"/>
</dbReference>
<protein>
    <submittedName>
        <fullName evidence="2">YitT family protein</fullName>
    </submittedName>
</protein>
<gene>
    <name evidence="2" type="ORF">HYQ42_00765</name>
</gene>
<organism evidence="2 3">
    <name type="scientific">Ruoffia tabacinasalis</name>
    <dbReference type="NCBI Taxonomy" id="87458"/>
    <lineage>
        <taxon>Bacteria</taxon>
        <taxon>Bacillati</taxon>
        <taxon>Bacillota</taxon>
        <taxon>Bacilli</taxon>
        <taxon>Lactobacillales</taxon>
        <taxon>Aerococcaceae</taxon>
        <taxon>Ruoffia</taxon>
    </lineage>
</organism>
<feature type="transmembrane region" description="Helical" evidence="1">
    <location>
        <begin position="48"/>
        <end position="70"/>
    </location>
</feature>
<dbReference type="RefSeq" id="WP_197103212.1">
    <property type="nucleotide sequence ID" value="NZ_JACCEL010000001.1"/>
</dbReference>
<dbReference type="Pfam" id="PF19700">
    <property type="entry name" value="DUF6198"/>
    <property type="match status" value="1"/>
</dbReference>
<feature type="transmembrane region" description="Helical" evidence="1">
    <location>
        <begin position="183"/>
        <end position="201"/>
    </location>
</feature>
<evidence type="ECO:0000256" key="1">
    <source>
        <dbReference type="SAM" id="Phobius"/>
    </source>
</evidence>
<name>A0ABS0LGC3_9LACT</name>
<dbReference type="PANTHER" id="PTHR40078:SF1">
    <property type="entry name" value="INTEGRAL MEMBRANE PROTEIN"/>
    <property type="match status" value="1"/>
</dbReference>
<evidence type="ECO:0000313" key="2">
    <source>
        <dbReference type="EMBL" id="MBG9977301.1"/>
    </source>
</evidence>
<dbReference type="PANTHER" id="PTHR40078">
    <property type="entry name" value="INTEGRAL MEMBRANE PROTEIN-RELATED"/>
    <property type="match status" value="1"/>
</dbReference>
<keyword evidence="1" id="KW-0812">Transmembrane</keyword>
<comment type="caution">
    <text evidence="2">The sequence shown here is derived from an EMBL/GenBank/DDBJ whole genome shotgun (WGS) entry which is preliminary data.</text>
</comment>
<reference evidence="2 3" key="1">
    <citation type="submission" date="2020-07" db="EMBL/GenBank/DDBJ databases">
        <title>Facklamia lactis sp. nov., isolated from raw milk.</title>
        <authorList>
            <person name="Doll E.V."/>
            <person name="Huptas C."/>
            <person name="Staib L."/>
            <person name="Wenning M."/>
            <person name="Scherer S."/>
        </authorList>
    </citation>
    <scope>NUCLEOTIDE SEQUENCE [LARGE SCALE GENOMIC DNA]</scope>
    <source>
        <strain evidence="2 3">DSM 104272</strain>
    </source>
</reference>
<feature type="transmembrane region" description="Helical" evidence="1">
    <location>
        <begin position="77"/>
        <end position="96"/>
    </location>
</feature>
<sequence length="207" mass="22903">MEKQSLFISMLYLLLSIVIMGLGINLVAHANLGTSALTSIPLVMNELVPLSFGELTMIFNIILVIFQIILFGKGFPLLQYFQLVVSIVLGVSVDFWGPMIQYLELNHFLWQLIAVVIGCFIIALSITIQLKADLVNNPGEGIVKAIALRFNTEFSKVKVPLDLAYVLIAVILSWFTLGRIVGVGIGTLVSAVLVGYFMRIIQKIKEF</sequence>
<keyword evidence="1" id="KW-1133">Transmembrane helix</keyword>
<keyword evidence="3" id="KW-1185">Reference proteome</keyword>
<feature type="transmembrane region" description="Helical" evidence="1">
    <location>
        <begin position="7"/>
        <end position="28"/>
    </location>
</feature>
<proteinExistence type="predicted"/>
<evidence type="ECO:0000313" key="3">
    <source>
        <dbReference type="Proteomes" id="UP000823401"/>
    </source>
</evidence>
<dbReference type="Proteomes" id="UP000823401">
    <property type="component" value="Unassembled WGS sequence"/>
</dbReference>
<dbReference type="InterPro" id="IPR038750">
    <property type="entry name" value="YczE/YyaS-like"/>
</dbReference>
<keyword evidence="1" id="KW-0472">Membrane</keyword>
<accession>A0ABS0LGC3</accession>